<protein>
    <submittedName>
        <fullName evidence="4">Protein kinase domain-containing protein</fullName>
    </submittedName>
</protein>
<dbReference type="WBParaSite" id="TASK_0000172101-mRNA-1">
    <property type="protein sequence ID" value="TASK_0000172101-mRNA-1"/>
    <property type="gene ID" value="TASK_0000172101"/>
</dbReference>
<feature type="region of interest" description="Disordered" evidence="1">
    <location>
        <begin position="194"/>
        <end position="216"/>
    </location>
</feature>
<evidence type="ECO:0000256" key="1">
    <source>
        <dbReference type="SAM" id="MobiDB-lite"/>
    </source>
</evidence>
<proteinExistence type="predicted"/>
<sequence length="216" mass="25020">MKVTTKADMWSLGVLVATTIYGRMTISGLLRRGGISKDDFQHVSTPLRLFFRTCLSPNRRRRMDISNVKRLEFYEDVNWEEVMACKLEPPYHPSQIEARDPYRWGACEGRPKQDPCDRLILAAANRKCMPLIDEYLLDFRDRHGVRHLMEQPTCRRGLLRVGLTPERINELFANFGFINRRLVRSFRRVKRSQICSGNQGGSSECKQGESRGSSNH</sequence>
<gene>
    <name evidence="2" type="ORF">TASK_LOCUS1722</name>
</gene>
<dbReference type="Gene3D" id="1.10.510.10">
    <property type="entry name" value="Transferase(Phosphotransferase) domain 1"/>
    <property type="match status" value="1"/>
</dbReference>
<evidence type="ECO:0000313" key="3">
    <source>
        <dbReference type="Proteomes" id="UP000282613"/>
    </source>
</evidence>
<dbReference type="SUPFAM" id="SSF56112">
    <property type="entry name" value="Protein kinase-like (PK-like)"/>
    <property type="match status" value="1"/>
</dbReference>
<keyword evidence="3" id="KW-1185">Reference proteome</keyword>
<dbReference type="AlphaFoldDB" id="A0A0R3VWC7"/>
<evidence type="ECO:0000313" key="4">
    <source>
        <dbReference type="WBParaSite" id="TASK_0000172101-mRNA-1"/>
    </source>
</evidence>
<evidence type="ECO:0000313" key="2">
    <source>
        <dbReference type="EMBL" id="VDK23553.1"/>
    </source>
</evidence>
<organism evidence="4">
    <name type="scientific">Taenia asiatica</name>
    <name type="common">Asian tapeworm</name>
    <dbReference type="NCBI Taxonomy" id="60517"/>
    <lineage>
        <taxon>Eukaryota</taxon>
        <taxon>Metazoa</taxon>
        <taxon>Spiralia</taxon>
        <taxon>Lophotrochozoa</taxon>
        <taxon>Platyhelminthes</taxon>
        <taxon>Cestoda</taxon>
        <taxon>Eucestoda</taxon>
        <taxon>Cyclophyllidea</taxon>
        <taxon>Taeniidae</taxon>
        <taxon>Taenia</taxon>
    </lineage>
</organism>
<dbReference type="InterPro" id="IPR011009">
    <property type="entry name" value="Kinase-like_dom_sf"/>
</dbReference>
<accession>A0A0R3VWC7</accession>
<dbReference type="Proteomes" id="UP000282613">
    <property type="component" value="Unassembled WGS sequence"/>
</dbReference>
<name>A0A0R3VWC7_TAEAS</name>
<dbReference type="OrthoDB" id="10552740at2759"/>
<dbReference type="STRING" id="60517.A0A0R3VWC7"/>
<reference evidence="4" key="1">
    <citation type="submission" date="2017-02" db="UniProtKB">
        <authorList>
            <consortium name="WormBaseParasite"/>
        </authorList>
    </citation>
    <scope>IDENTIFICATION</scope>
</reference>
<dbReference type="EMBL" id="UYRS01000541">
    <property type="protein sequence ID" value="VDK23553.1"/>
    <property type="molecule type" value="Genomic_DNA"/>
</dbReference>
<reference evidence="2 3" key="2">
    <citation type="submission" date="2018-11" db="EMBL/GenBank/DDBJ databases">
        <authorList>
            <consortium name="Pathogen Informatics"/>
        </authorList>
    </citation>
    <scope>NUCLEOTIDE SEQUENCE [LARGE SCALE GENOMIC DNA]</scope>
</reference>